<protein>
    <recommendedName>
        <fullName evidence="2">Centrosomal protein CEP104 N-terminal domain-containing protein</fullName>
    </recommendedName>
</protein>
<feature type="compositionally biased region" description="Low complexity" evidence="1">
    <location>
        <begin position="309"/>
        <end position="326"/>
    </location>
</feature>
<feature type="non-terminal residue" evidence="3">
    <location>
        <position position="1"/>
    </location>
</feature>
<dbReference type="EMBL" id="LJIJ01000142">
    <property type="protein sequence ID" value="ODN01716.1"/>
    <property type="molecule type" value="Genomic_DNA"/>
</dbReference>
<sequence length="326" mass="36989">EEAAFPSSELERHGPGVNGWRSAKSATFPQELILQLESRAKLGHMQLLAHQYIIPETIELYIGEFLGEQDGTGEQSSSYSNKIDLDKAHFILLGHVTMSRNDSTGFKARELKSISMECRGSLVKLLIQNNYTNKYNRNQQQVALVAINLLGEKLEDDDEMTKSASQITFEEMSQSERDRSLFSPYEDLAFTMYVDIEVQDLIRKMDHKKQEAVLDERFDYASKLKSSIEHLRKSGELLAKYQLEKQIAASREDFQRAKEKKTQMDTYRDNLYKTLRIKQLLEPNGRVPENDEPGKVLGISGMTRSVTELSLPPTTSSAASTPGINE</sequence>
<dbReference type="Pfam" id="PF21038">
    <property type="entry name" value="CEP104_N"/>
    <property type="match status" value="1"/>
</dbReference>
<comment type="caution">
    <text evidence="3">The sequence shown here is derived from an EMBL/GenBank/DDBJ whole genome shotgun (WGS) entry which is preliminary data.</text>
</comment>
<dbReference type="STRING" id="48709.A0A1D2N9Q9"/>
<feature type="region of interest" description="Disordered" evidence="1">
    <location>
        <begin position="304"/>
        <end position="326"/>
    </location>
</feature>
<gene>
    <name evidence="3" type="ORF">Ocin01_04967</name>
</gene>
<dbReference type="Proteomes" id="UP000094527">
    <property type="component" value="Unassembled WGS sequence"/>
</dbReference>
<reference evidence="3 4" key="1">
    <citation type="journal article" date="2016" name="Genome Biol. Evol.">
        <title>Gene Family Evolution Reflects Adaptation to Soil Environmental Stressors in the Genome of the Collembolan Orchesella cincta.</title>
        <authorList>
            <person name="Faddeeva-Vakhrusheva A."/>
            <person name="Derks M.F."/>
            <person name="Anvar S.Y."/>
            <person name="Agamennone V."/>
            <person name="Suring W."/>
            <person name="Smit S."/>
            <person name="van Straalen N.M."/>
            <person name="Roelofs D."/>
        </authorList>
    </citation>
    <scope>NUCLEOTIDE SEQUENCE [LARGE SCALE GENOMIC DNA]</scope>
    <source>
        <tissue evidence="3">Mixed pool</tissue>
    </source>
</reference>
<dbReference type="InterPro" id="IPR048739">
    <property type="entry name" value="CEP104_N"/>
</dbReference>
<evidence type="ECO:0000256" key="1">
    <source>
        <dbReference type="SAM" id="MobiDB-lite"/>
    </source>
</evidence>
<keyword evidence="4" id="KW-1185">Reference proteome</keyword>
<evidence type="ECO:0000259" key="2">
    <source>
        <dbReference type="Pfam" id="PF21038"/>
    </source>
</evidence>
<dbReference type="OrthoDB" id="66599at2759"/>
<feature type="domain" description="Centrosomal protein CEP104 N-terminal" evidence="2">
    <location>
        <begin position="19"/>
        <end position="151"/>
    </location>
</feature>
<evidence type="ECO:0000313" key="3">
    <source>
        <dbReference type="EMBL" id="ODN01716.1"/>
    </source>
</evidence>
<dbReference type="GO" id="GO:0005929">
    <property type="term" value="C:cilium"/>
    <property type="evidence" value="ECO:0007669"/>
    <property type="project" value="TreeGrafter"/>
</dbReference>
<feature type="region of interest" description="Disordered" evidence="1">
    <location>
        <begin position="1"/>
        <end position="22"/>
    </location>
</feature>
<dbReference type="OMA" id="SARFCEY"/>
<evidence type="ECO:0000313" key="4">
    <source>
        <dbReference type="Proteomes" id="UP000094527"/>
    </source>
</evidence>
<proteinExistence type="predicted"/>
<dbReference type="PANTHER" id="PTHR13371">
    <property type="entry name" value="GLYCINE-, GLUTAMATE-, THIENYLCYCLOHEXYLPIPERIDINE-BINDING PROTEIN"/>
    <property type="match status" value="1"/>
</dbReference>
<accession>A0A1D2N9Q9</accession>
<dbReference type="InterPro" id="IPR052607">
    <property type="entry name" value="CEP104-like"/>
</dbReference>
<dbReference type="AlphaFoldDB" id="A0A1D2N9Q9"/>
<name>A0A1D2N9Q9_ORCCI</name>
<organism evidence="3 4">
    <name type="scientific">Orchesella cincta</name>
    <name type="common">Springtail</name>
    <name type="synonym">Podura cincta</name>
    <dbReference type="NCBI Taxonomy" id="48709"/>
    <lineage>
        <taxon>Eukaryota</taxon>
        <taxon>Metazoa</taxon>
        <taxon>Ecdysozoa</taxon>
        <taxon>Arthropoda</taxon>
        <taxon>Hexapoda</taxon>
        <taxon>Collembola</taxon>
        <taxon>Entomobryomorpha</taxon>
        <taxon>Entomobryoidea</taxon>
        <taxon>Orchesellidae</taxon>
        <taxon>Orchesellinae</taxon>
        <taxon>Orchesella</taxon>
    </lineage>
</organism>
<dbReference type="PANTHER" id="PTHR13371:SF0">
    <property type="entry name" value="CENTROSOMAL PROTEIN OF 104 KDA"/>
    <property type="match status" value="1"/>
</dbReference>